<comment type="caution">
    <text evidence="2">The sequence shown here is derived from an EMBL/GenBank/DDBJ whole genome shotgun (WGS) entry which is preliminary data.</text>
</comment>
<evidence type="ECO:0000256" key="1">
    <source>
        <dbReference type="SAM" id="MobiDB-lite"/>
    </source>
</evidence>
<feature type="region of interest" description="Disordered" evidence="1">
    <location>
        <begin position="177"/>
        <end position="197"/>
    </location>
</feature>
<evidence type="ECO:0000313" key="3">
    <source>
        <dbReference type="Proteomes" id="UP001153269"/>
    </source>
</evidence>
<feature type="compositionally biased region" description="Basic and acidic residues" evidence="1">
    <location>
        <begin position="178"/>
        <end position="189"/>
    </location>
</feature>
<feature type="region of interest" description="Disordered" evidence="1">
    <location>
        <begin position="1"/>
        <end position="31"/>
    </location>
</feature>
<name>A0A9N7VZI1_PLEPL</name>
<sequence length="282" mass="31236">MSFRTGGVAMWNQPREPTGGGTQSSGDSRGAAEDNYAVCVPSLLTGDHVETPRTLTDSSHSVRLVFTCIQFHVTTGRGFIEGDLAMEELFLSSVSGRSPMRPQYLRSPTGPHKHLKDSVFEADSPESPVYLYYEPLKEPNAPLEKHLPLAPRFHLVSRNVMFTERWIRGWIRVPLRGGSHESRGSESRHTHSHRPGTRTCDIRVSRAVFSSSGAFLTNAAARAWKSHVVVFLPGNRTRRSFVNEAGFGSSSCATCRASLSDVYVFLCVRSGANCRVPLPWFQ</sequence>
<dbReference type="AlphaFoldDB" id="A0A9N7VZI1"/>
<dbReference type="Proteomes" id="UP001153269">
    <property type="component" value="Unassembled WGS sequence"/>
</dbReference>
<organism evidence="2 3">
    <name type="scientific">Pleuronectes platessa</name>
    <name type="common">European plaice</name>
    <dbReference type="NCBI Taxonomy" id="8262"/>
    <lineage>
        <taxon>Eukaryota</taxon>
        <taxon>Metazoa</taxon>
        <taxon>Chordata</taxon>
        <taxon>Craniata</taxon>
        <taxon>Vertebrata</taxon>
        <taxon>Euteleostomi</taxon>
        <taxon>Actinopterygii</taxon>
        <taxon>Neopterygii</taxon>
        <taxon>Teleostei</taxon>
        <taxon>Neoteleostei</taxon>
        <taxon>Acanthomorphata</taxon>
        <taxon>Carangaria</taxon>
        <taxon>Pleuronectiformes</taxon>
        <taxon>Pleuronectoidei</taxon>
        <taxon>Pleuronectidae</taxon>
        <taxon>Pleuronectes</taxon>
    </lineage>
</organism>
<dbReference type="EMBL" id="CADEAL010004400">
    <property type="protein sequence ID" value="CAB1458709.1"/>
    <property type="molecule type" value="Genomic_DNA"/>
</dbReference>
<accession>A0A9N7VZI1</accession>
<proteinExistence type="predicted"/>
<reference evidence="2" key="1">
    <citation type="submission" date="2020-03" db="EMBL/GenBank/DDBJ databases">
        <authorList>
            <person name="Weist P."/>
        </authorList>
    </citation>
    <scope>NUCLEOTIDE SEQUENCE</scope>
</reference>
<gene>
    <name evidence="2" type="ORF">PLEPLA_LOCUS46540</name>
</gene>
<keyword evidence="3" id="KW-1185">Reference proteome</keyword>
<protein>
    <submittedName>
        <fullName evidence="2">Uncharacterized protein</fullName>
    </submittedName>
</protein>
<evidence type="ECO:0000313" key="2">
    <source>
        <dbReference type="EMBL" id="CAB1458709.1"/>
    </source>
</evidence>